<evidence type="ECO:0000256" key="1">
    <source>
        <dbReference type="SAM" id="MobiDB-lite"/>
    </source>
</evidence>
<proteinExistence type="predicted"/>
<geneLocation type="plasmid" evidence="2">
    <name>2</name>
</geneLocation>
<feature type="compositionally biased region" description="Basic and acidic residues" evidence="1">
    <location>
        <begin position="646"/>
        <end position="657"/>
    </location>
</feature>
<gene>
    <name evidence="2" type="ORF">MBUL_04447</name>
</gene>
<evidence type="ECO:0000313" key="2">
    <source>
        <dbReference type="EMBL" id="CAA2108954.1"/>
    </source>
</evidence>
<evidence type="ECO:0008006" key="3">
    <source>
        <dbReference type="Google" id="ProtNLM"/>
    </source>
</evidence>
<dbReference type="AlphaFoldDB" id="A0A679J5S0"/>
<protein>
    <recommendedName>
        <fullName evidence="3">Transglycosylase SLT domain-containing protein</fullName>
    </recommendedName>
</protein>
<accession>A0A679J5S0</accession>
<dbReference type="EMBL" id="LR743505">
    <property type="protein sequence ID" value="CAA2108954.1"/>
    <property type="molecule type" value="Genomic_DNA"/>
</dbReference>
<dbReference type="Gene3D" id="1.10.530.10">
    <property type="match status" value="1"/>
</dbReference>
<feature type="region of interest" description="Disordered" evidence="1">
    <location>
        <begin position="646"/>
        <end position="679"/>
    </location>
</feature>
<reference evidence="2" key="1">
    <citation type="submission" date="2019-12" db="EMBL/GenBank/DDBJ databases">
        <authorList>
            <person name="Cremers G."/>
        </authorList>
    </citation>
    <scope>NUCLEOTIDE SEQUENCE</scope>
    <source>
        <strain evidence="2">Mbul1</strain>
        <plasmid evidence="2">2</plasmid>
    </source>
</reference>
<name>A0A679J5S0_9HYPH</name>
<keyword evidence="2" id="KW-0614">Plasmid</keyword>
<organism evidence="2">
    <name type="scientific">Methylobacterium bullatum</name>
    <dbReference type="NCBI Taxonomy" id="570505"/>
    <lineage>
        <taxon>Bacteria</taxon>
        <taxon>Pseudomonadati</taxon>
        <taxon>Pseudomonadota</taxon>
        <taxon>Alphaproteobacteria</taxon>
        <taxon>Hyphomicrobiales</taxon>
        <taxon>Methylobacteriaceae</taxon>
        <taxon>Methylobacterium</taxon>
    </lineage>
</organism>
<sequence>MARLPDYTSLGVRDPNSVRGVPTFDGRDYEAEALGKMGNALSNAGAAGVRYVKQGQAEDLKLAEAKADAAFVTRHTAIVSEQGNAPDAKTYAQQSQEALNAAASTLPQGEARDLWVARQASTLARGGASIQGLVEKKEADSALAAIIRDEDTALRTIAARPADEDKAKLLKSVGAQWDAAAAAGRITEVQADSYKRQFGKRVAMTELDGVPPEERLAALQGAPTNRDGIIDRITGVESGGVPTAKNPNSSATGLGQFIDSTWLATVRGHRPDLLKGRSEAQVLALRNDPALSREMTGYLVDDNSKALGDAKLPVTNGTIYLSHFLGSGGAAAVLKAPPGTPVSDVLKDDQIAANRSILAGKTVDTVRAWADRKMGAVASAPYASILDPETRRAVLAKTQAEVDRDQRRAEIETRAESAALSTRIADDMASVERTGVGSPDLKGEDISRVFGREALTSWEDGRARAFRVHAAFDGIEALPRESIERRVQSLDPKPGGAGYVEDLKAFEAARKRADGLIRLRATDPAASVESLPGVQAAAQGVSLDKPATFAPLVKARITAMDQVGIPEDNRIPITRAEALALWKPIELAVKGGDASEVRDALKATAKDAQAAFGEHADDVIAAILREGKASRETSETAAAVLRRLARDEPPTRDETRALDNAQKNDAARTAVSGLSPTPQVFPAPDAGAIGLLRRTPALKEQYDRVYGPGAADKVLKVTR</sequence>